<dbReference type="PANTHER" id="PTHR24098:SF0">
    <property type="entry name" value="OUTER SEGMENT 5"/>
    <property type="match status" value="1"/>
</dbReference>
<proteinExistence type="predicted"/>
<dbReference type="Proteomes" id="UP001608902">
    <property type="component" value="Unassembled WGS sequence"/>
</dbReference>
<keyword evidence="3" id="KW-1185">Reference proteome</keyword>
<name>A0ABD6EI95_9BILA</name>
<evidence type="ECO:0000313" key="3">
    <source>
        <dbReference type="Proteomes" id="UP001608902"/>
    </source>
</evidence>
<dbReference type="PANTHER" id="PTHR24098">
    <property type="entry name" value="OUTER SEGMENT 5"/>
    <property type="match status" value="1"/>
</dbReference>
<sequence length="91" mass="10636">MHAPTKRSGSAHSCSSCLPRQRNDRAYALELALKYGIHLDTVIGYRQKYLREIGKTETDAEFLRHRAEVEIDWEHIQETIKAERNRRENVA</sequence>
<accession>A0ABD6EI95</accession>
<organism evidence="2 3">
    <name type="scientific">Gnathostoma spinigerum</name>
    <dbReference type="NCBI Taxonomy" id="75299"/>
    <lineage>
        <taxon>Eukaryota</taxon>
        <taxon>Metazoa</taxon>
        <taxon>Ecdysozoa</taxon>
        <taxon>Nematoda</taxon>
        <taxon>Chromadorea</taxon>
        <taxon>Rhabditida</taxon>
        <taxon>Spirurina</taxon>
        <taxon>Gnathostomatomorpha</taxon>
        <taxon>Gnathostomatoidea</taxon>
        <taxon>Gnathostomatidae</taxon>
        <taxon>Gnathostoma</taxon>
    </lineage>
</organism>
<dbReference type="EMBL" id="JBGFUD010004523">
    <property type="protein sequence ID" value="MFH4979688.1"/>
    <property type="molecule type" value="Genomic_DNA"/>
</dbReference>
<dbReference type="Pfam" id="PF23387">
    <property type="entry name" value="TPR_IFT80_172"/>
    <property type="match status" value="1"/>
</dbReference>
<evidence type="ECO:0000259" key="1">
    <source>
        <dbReference type="Pfam" id="PF23387"/>
    </source>
</evidence>
<gene>
    <name evidence="2" type="ORF">AB6A40_006397</name>
</gene>
<feature type="domain" description="IFT80/172/WDR35 TPR" evidence="1">
    <location>
        <begin position="28"/>
        <end position="87"/>
    </location>
</feature>
<dbReference type="AlphaFoldDB" id="A0ABD6EI95"/>
<protein>
    <recommendedName>
        <fullName evidence="1">IFT80/172/WDR35 TPR domain-containing protein</fullName>
    </recommendedName>
</protein>
<dbReference type="InterPro" id="IPR056157">
    <property type="entry name" value="TPR_IFT80_172_dom"/>
</dbReference>
<evidence type="ECO:0000313" key="2">
    <source>
        <dbReference type="EMBL" id="MFH4979688.1"/>
    </source>
</evidence>
<reference evidence="2 3" key="1">
    <citation type="submission" date="2024-08" db="EMBL/GenBank/DDBJ databases">
        <title>Gnathostoma spinigerum genome.</title>
        <authorList>
            <person name="Gonzalez-Bertolin B."/>
            <person name="Monzon S."/>
            <person name="Zaballos A."/>
            <person name="Jimenez P."/>
            <person name="Dekumyoy P."/>
            <person name="Varona S."/>
            <person name="Cuesta I."/>
            <person name="Sumanam S."/>
            <person name="Adisakwattana P."/>
            <person name="Gasser R.B."/>
            <person name="Hernandez-Gonzalez A."/>
            <person name="Young N.D."/>
            <person name="Perteguer M.J."/>
        </authorList>
    </citation>
    <scope>NUCLEOTIDE SEQUENCE [LARGE SCALE GENOMIC DNA]</scope>
    <source>
        <strain evidence="2">AL3</strain>
        <tissue evidence="2">Liver</tissue>
    </source>
</reference>
<comment type="caution">
    <text evidence="2">The sequence shown here is derived from an EMBL/GenBank/DDBJ whole genome shotgun (WGS) entry which is preliminary data.</text>
</comment>